<accession>A0A2U1LV63</accession>
<feature type="compositionally biased region" description="Polar residues" evidence="1">
    <location>
        <begin position="713"/>
        <end position="733"/>
    </location>
</feature>
<protein>
    <recommendedName>
        <fullName evidence="4">Reverse transcriptase domain, Reverse transcriptase zinc-binding domain protein</fullName>
    </recommendedName>
</protein>
<evidence type="ECO:0000313" key="3">
    <source>
        <dbReference type="Proteomes" id="UP000245207"/>
    </source>
</evidence>
<evidence type="ECO:0000313" key="2">
    <source>
        <dbReference type="EMBL" id="PWA52899.1"/>
    </source>
</evidence>
<dbReference type="PANTHER" id="PTHR31286">
    <property type="entry name" value="GLYCINE-RICH CELL WALL STRUCTURAL PROTEIN 1.8-LIKE"/>
    <property type="match status" value="1"/>
</dbReference>
<dbReference type="Proteomes" id="UP000245207">
    <property type="component" value="Unassembled WGS sequence"/>
</dbReference>
<sequence length="835" mass="94633">MDRMTTSICNKPYGRASFARVLVEIDSSKALVDNVELWYESLGKILKLWVEYTWVPPRCEECKVYGHYLSECAKKVNTVSKVNKDGETVKPADVKQSNNNDGAKVDDGDEGSQTATRRNFRNTGNNYRQGQVGNYNVRRGGTSNRGGFNNRGNSNVSNVGVKDTSKSSEPINSGSVGHIDDSMVANDKGEPVNKGKSKINEGGGSNSGNSNGGIAVGGSETVDPWNDVKVKVANACNTNVPIEESVLKGWNADMVRFYSVKWNNRTRKSESVKQHFDIEMKSLSSQIAQISRNLDKNSKLNAEMKLKKADVNVQNNRDAYFRKVIWDNLKPLCKLEDLSHIWAETISGLSIKTANNSLWSVIQRLVFGAAVYYIWQERNGRIFRKEFRNKLMGLKIKKSREAVKAAVIWKILLYGVNGDGSLGYNAGIDGLWKCNKVFDRGEIGLTISYALQKTGLASALACFLVAWRLASYALQNRTRFSALAVCFCFWIMRCTDFHKYLVCCFCLGTGFWRCNQVFDCDDDDLIAYWCLWFVIGWFLYNWLCTTEIGLASALACFFGCWGYNRLCTTEPNLDLCAGLLFWIMRSSSQVCDTISYALQKIGLASALACLLDVWSIARYALQNRVRFSALAVLFWFIRSIGQMTMHYRGFFICQGFFNEIGYIWVMLTLDESPILMNASVVSNHKTQTTGDKPQYTTRRRQTTVHKPLDTNRRTQTAGDKPQYTTSRRQTSVHKPQDTNRRIQTTGDKPQETNLTNHRRQISVEWDEDVTITAFCPLYPCHYHCLLSFIPQMENKQTTPHKPQLKTPLTTSWHTNLNYEFLNKTSLNSPKTYPNE</sequence>
<evidence type="ECO:0008006" key="4">
    <source>
        <dbReference type="Google" id="ProtNLM"/>
    </source>
</evidence>
<dbReference type="InterPro" id="IPR040256">
    <property type="entry name" value="At4g02000-like"/>
</dbReference>
<feature type="compositionally biased region" description="Polar residues" evidence="1">
    <location>
        <begin position="741"/>
        <end position="752"/>
    </location>
</feature>
<reference evidence="2 3" key="1">
    <citation type="journal article" date="2018" name="Mol. Plant">
        <title>The genome of Artemisia annua provides insight into the evolution of Asteraceae family and artemisinin biosynthesis.</title>
        <authorList>
            <person name="Shen Q."/>
            <person name="Zhang L."/>
            <person name="Liao Z."/>
            <person name="Wang S."/>
            <person name="Yan T."/>
            <person name="Shi P."/>
            <person name="Liu M."/>
            <person name="Fu X."/>
            <person name="Pan Q."/>
            <person name="Wang Y."/>
            <person name="Lv Z."/>
            <person name="Lu X."/>
            <person name="Zhang F."/>
            <person name="Jiang W."/>
            <person name="Ma Y."/>
            <person name="Chen M."/>
            <person name="Hao X."/>
            <person name="Li L."/>
            <person name="Tang Y."/>
            <person name="Lv G."/>
            <person name="Zhou Y."/>
            <person name="Sun X."/>
            <person name="Brodelius P.E."/>
            <person name="Rose J.K.C."/>
            <person name="Tang K."/>
        </authorList>
    </citation>
    <scope>NUCLEOTIDE SEQUENCE [LARGE SCALE GENOMIC DNA]</scope>
    <source>
        <strain evidence="3">cv. Huhao1</strain>
        <tissue evidence="2">Leaf</tissue>
    </source>
</reference>
<gene>
    <name evidence="2" type="ORF">CTI12_AA386870</name>
</gene>
<dbReference type="STRING" id="35608.A0A2U1LV63"/>
<comment type="caution">
    <text evidence="2">The sequence shown here is derived from an EMBL/GenBank/DDBJ whole genome shotgun (WGS) entry which is preliminary data.</text>
</comment>
<feature type="compositionally biased region" description="Gly residues" evidence="1">
    <location>
        <begin position="201"/>
        <end position="214"/>
    </location>
</feature>
<proteinExistence type="predicted"/>
<dbReference type="OrthoDB" id="10642157at2759"/>
<feature type="compositionally biased region" description="Polar residues" evidence="1">
    <location>
        <begin position="685"/>
        <end position="696"/>
    </location>
</feature>
<feature type="compositionally biased region" description="Low complexity" evidence="1">
    <location>
        <begin position="138"/>
        <end position="161"/>
    </location>
</feature>
<feature type="region of interest" description="Disordered" evidence="1">
    <location>
        <begin position="685"/>
        <end position="752"/>
    </location>
</feature>
<dbReference type="AlphaFoldDB" id="A0A2U1LV63"/>
<evidence type="ECO:0000256" key="1">
    <source>
        <dbReference type="SAM" id="MobiDB-lite"/>
    </source>
</evidence>
<feature type="compositionally biased region" description="Polar residues" evidence="1">
    <location>
        <begin position="111"/>
        <end position="134"/>
    </location>
</feature>
<keyword evidence="3" id="KW-1185">Reference proteome</keyword>
<feature type="region of interest" description="Disordered" evidence="1">
    <location>
        <begin position="87"/>
        <end position="214"/>
    </location>
</feature>
<name>A0A2U1LV63_ARTAN</name>
<dbReference type="PANTHER" id="PTHR31286:SF180">
    <property type="entry name" value="OS10G0362600 PROTEIN"/>
    <property type="match status" value="1"/>
</dbReference>
<organism evidence="2 3">
    <name type="scientific">Artemisia annua</name>
    <name type="common">Sweet wormwood</name>
    <dbReference type="NCBI Taxonomy" id="35608"/>
    <lineage>
        <taxon>Eukaryota</taxon>
        <taxon>Viridiplantae</taxon>
        <taxon>Streptophyta</taxon>
        <taxon>Embryophyta</taxon>
        <taxon>Tracheophyta</taxon>
        <taxon>Spermatophyta</taxon>
        <taxon>Magnoliopsida</taxon>
        <taxon>eudicotyledons</taxon>
        <taxon>Gunneridae</taxon>
        <taxon>Pentapetalae</taxon>
        <taxon>asterids</taxon>
        <taxon>campanulids</taxon>
        <taxon>Asterales</taxon>
        <taxon>Asteraceae</taxon>
        <taxon>Asteroideae</taxon>
        <taxon>Anthemideae</taxon>
        <taxon>Artemisiinae</taxon>
        <taxon>Artemisia</taxon>
    </lineage>
</organism>
<dbReference type="EMBL" id="PKPP01007618">
    <property type="protein sequence ID" value="PWA52899.1"/>
    <property type="molecule type" value="Genomic_DNA"/>
</dbReference>